<evidence type="ECO:0000256" key="9">
    <source>
        <dbReference type="ARBA" id="ARBA00023065"/>
    </source>
</evidence>
<dbReference type="Gene3D" id="3.40.50.300">
    <property type="entry name" value="P-loop containing nucleotide triphosphate hydrolases"/>
    <property type="match status" value="1"/>
</dbReference>
<dbReference type="GO" id="GO:0005524">
    <property type="term" value="F:ATP binding"/>
    <property type="evidence" value="ECO:0007669"/>
    <property type="project" value="UniProtKB-UniRule"/>
</dbReference>
<dbReference type="Pfam" id="PF02874">
    <property type="entry name" value="ATP-synt_ab_N"/>
    <property type="match status" value="1"/>
</dbReference>
<dbReference type="SUPFAM" id="SSF50615">
    <property type="entry name" value="N-terminal domain of alpha and beta subunits of F1 ATP synthase"/>
    <property type="match status" value="1"/>
</dbReference>
<evidence type="ECO:0000313" key="17">
    <source>
        <dbReference type="EMBL" id="RUL53177.1"/>
    </source>
</evidence>
<evidence type="ECO:0000256" key="6">
    <source>
        <dbReference type="ARBA" id="ARBA00022781"/>
    </source>
</evidence>
<dbReference type="PROSITE" id="PS00152">
    <property type="entry name" value="ATPASE_ALPHA_BETA"/>
    <property type="match status" value="1"/>
</dbReference>
<evidence type="ECO:0000256" key="7">
    <source>
        <dbReference type="ARBA" id="ARBA00022840"/>
    </source>
</evidence>
<comment type="function">
    <text evidence="15">Produces ATP from ADP in the presence of a proton gradient across the membrane. The catalytic sites are hosted primarily by the beta subunits.</text>
</comment>
<dbReference type="GO" id="GO:0046962">
    <property type="term" value="F:sodium-transporting ATPase activity, rotational mechanism"/>
    <property type="evidence" value="ECO:0007669"/>
    <property type="project" value="UniProtKB-EC"/>
</dbReference>
<dbReference type="PANTHER" id="PTHR15184">
    <property type="entry name" value="ATP SYNTHASE"/>
    <property type="match status" value="1"/>
</dbReference>
<dbReference type="FunFam" id="1.10.1140.10:FF:000001">
    <property type="entry name" value="ATP synthase subunit beta"/>
    <property type="match status" value="1"/>
</dbReference>
<gene>
    <name evidence="15 17" type="primary">atpD</name>
    <name evidence="17" type="ORF">EK386_09450</name>
</gene>
<dbReference type="InterPro" id="IPR020003">
    <property type="entry name" value="ATPase_a/bsu_AS"/>
</dbReference>
<dbReference type="RefSeq" id="WP_126658915.1">
    <property type="nucleotide sequence ID" value="NZ_RYYR01000010.1"/>
</dbReference>
<dbReference type="HAMAP" id="MF_01347">
    <property type="entry name" value="ATP_synth_beta_bact"/>
    <property type="match status" value="1"/>
</dbReference>
<dbReference type="InterPro" id="IPR005722">
    <property type="entry name" value="ATP_synth_F1_bsu"/>
</dbReference>
<keyword evidence="11 15" id="KW-0139">CF(1)</keyword>
<evidence type="ECO:0000256" key="5">
    <source>
        <dbReference type="ARBA" id="ARBA00022741"/>
    </source>
</evidence>
<dbReference type="FunFam" id="2.40.10.170:FF:000005">
    <property type="entry name" value="ATP synthase subunit beta"/>
    <property type="match status" value="1"/>
</dbReference>
<comment type="function">
    <text evidence="14">Produces ATP from ADP in the presence of a sodium ion gradient across the membrane. The beta chain is the catalytic subunit.</text>
</comment>
<dbReference type="EMBL" id="RYYR01000010">
    <property type="protein sequence ID" value="RUL53177.1"/>
    <property type="molecule type" value="Genomic_DNA"/>
</dbReference>
<evidence type="ECO:0000256" key="10">
    <source>
        <dbReference type="ARBA" id="ARBA00023136"/>
    </source>
</evidence>
<keyword evidence="12 15" id="KW-0066">ATP synthesis</keyword>
<dbReference type="SUPFAM" id="SSF52540">
    <property type="entry name" value="P-loop containing nucleoside triphosphate hydrolases"/>
    <property type="match status" value="1"/>
</dbReference>
<dbReference type="Gene3D" id="2.40.10.170">
    <property type="match status" value="1"/>
</dbReference>
<dbReference type="InterPro" id="IPR036121">
    <property type="entry name" value="ATPase_F1/V1/A1_a/bsu_N_sf"/>
</dbReference>
<comment type="subcellular location">
    <subcellularLocation>
        <location evidence="1 15">Cell membrane</location>
        <topology evidence="1 15">Peripheral membrane protein</topology>
    </subcellularLocation>
</comment>
<dbReference type="CDD" id="cd18110">
    <property type="entry name" value="ATP-synt_F1_beta_C"/>
    <property type="match status" value="1"/>
</dbReference>
<keyword evidence="6 15" id="KW-0375">Hydrogen ion transport</keyword>
<evidence type="ECO:0000256" key="4">
    <source>
        <dbReference type="ARBA" id="ARBA00022475"/>
    </source>
</evidence>
<comment type="caution">
    <text evidence="17">The sequence shown here is derived from an EMBL/GenBank/DDBJ whole genome shotgun (WGS) entry which is preliminary data.</text>
</comment>
<keyword evidence="8 15" id="KW-1278">Translocase</keyword>
<accession>A0A432LCX0</accession>
<dbReference type="InterPro" id="IPR055190">
    <property type="entry name" value="ATP-synt_VA_C"/>
</dbReference>
<keyword evidence="18" id="KW-1185">Reference proteome</keyword>
<dbReference type="Proteomes" id="UP000287910">
    <property type="component" value="Unassembled WGS sequence"/>
</dbReference>
<evidence type="ECO:0000259" key="16">
    <source>
        <dbReference type="SMART" id="SM00382"/>
    </source>
</evidence>
<dbReference type="GO" id="GO:0045259">
    <property type="term" value="C:proton-transporting ATP synthase complex"/>
    <property type="evidence" value="ECO:0007669"/>
    <property type="project" value="UniProtKB-KW"/>
</dbReference>
<keyword evidence="3 15" id="KW-0813">Transport</keyword>
<dbReference type="InterPro" id="IPR027417">
    <property type="entry name" value="P-loop_NTPase"/>
</dbReference>
<keyword evidence="7 15" id="KW-0067">ATP-binding</keyword>
<dbReference type="InterPro" id="IPR004100">
    <property type="entry name" value="ATPase_F1/V1/A1_a/bsu_N"/>
</dbReference>
<evidence type="ECO:0000256" key="1">
    <source>
        <dbReference type="ARBA" id="ARBA00004202"/>
    </source>
</evidence>
<sequence>MNIGHVIQVMGPVVDVKFSNGQLPAIYNALTVKIERPNQEAVSLTLEVALHLGDDSVRTIAMSSTDGLQRGAEVTDLGKAISVPVGDVTLGRVFNVLGEVIDLGEEIASDARRDSIHREAPKFEELTTEVQILETGIKVVDLLAPYIKGGKVGLFGGAGVGKTVLIQELINNIAQGHGGISVFAGVGERTREGNDLFHEMSDSGVISKTSMVFGQMNEPPGARMRVALTGLTMAEFFRDEQGQDVLLFIDNIFRFTQAGSEVSALLGRMPSAVGYQPTLATEMGNLQERITSTNKGSVTSIQAIYVPADDYTDPAPATTFAHLDATTNLERKLSEMGIYPAVDPLASTSRALSPEIVGEEHYNVARQVQMTLQRYNELQDIIAILGMDELSDEDKQTVERARRIQFFLSQNFHVAEQFTGQKGSFVQVKDTVRSFKEILEGKYDHLPEDAFRLVGSIEEVVEKAKSMGVEV</sequence>
<dbReference type="PANTHER" id="PTHR15184:SF71">
    <property type="entry name" value="ATP SYNTHASE SUBUNIT BETA, MITOCHONDRIAL"/>
    <property type="match status" value="1"/>
</dbReference>
<dbReference type="GO" id="GO:0016787">
    <property type="term" value="F:hydrolase activity"/>
    <property type="evidence" value="ECO:0007669"/>
    <property type="project" value="UniProtKB-KW"/>
</dbReference>
<evidence type="ECO:0000256" key="13">
    <source>
        <dbReference type="ARBA" id="ARBA00052325"/>
    </source>
</evidence>
<comment type="catalytic activity">
    <reaction evidence="15">
        <text>ATP + H2O + 4 H(+)(in) = ADP + phosphate + 5 H(+)(out)</text>
        <dbReference type="Rhea" id="RHEA:57720"/>
        <dbReference type="ChEBI" id="CHEBI:15377"/>
        <dbReference type="ChEBI" id="CHEBI:15378"/>
        <dbReference type="ChEBI" id="CHEBI:30616"/>
        <dbReference type="ChEBI" id="CHEBI:43474"/>
        <dbReference type="ChEBI" id="CHEBI:456216"/>
        <dbReference type="EC" id="7.1.2.2"/>
    </reaction>
</comment>
<dbReference type="Gene3D" id="1.10.1140.10">
    <property type="entry name" value="Bovine Mitochondrial F1-atpase, Atp Synthase Beta Chain, Chain D, domain 3"/>
    <property type="match status" value="1"/>
</dbReference>
<dbReference type="InterPro" id="IPR024034">
    <property type="entry name" value="ATPase_F1/V1_b/a_C"/>
</dbReference>
<dbReference type="SMART" id="SM00382">
    <property type="entry name" value="AAA"/>
    <property type="match status" value="1"/>
</dbReference>
<evidence type="ECO:0000313" key="18">
    <source>
        <dbReference type="Proteomes" id="UP000287910"/>
    </source>
</evidence>
<evidence type="ECO:0000256" key="12">
    <source>
        <dbReference type="ARBA" id="ARBA00023310"/>
    </source>
</evidence>
<evidence type="ECO:0000256" key="3">
    <source>
        <dbReference type="ARBA" id="ARBA00022448"/>
    </source>
</evidence>
<keyword evidence="9 15" id="KW-0406">Ion transport</keyword>
<evidence type="ECO:0000256" key="2">
    <source>
        <dbReference type="ARBA" id="ARBA00008936"/>
    </source>
</evidence>
<keyword evidence="10 15" id="KW-0472">Membrane</keyword>
<organism evidence="17 18">
    <name type="scientific">Lysinibacillus antri</name>
    <dbReference type="NCBI Taxonomy" id="2498145"/>
    <lineage>
        <taxon>Bacteria</taxon>
        <taxon>Bacillati</taxon>
        <taxon>Bacillota</taxon>
        <taxon>Bacilli</taxon>
        <taxon>Bacillales</taxon>
        <taxon>Bacillaceae</taxon>
        <taxon>Lysinibacillus</taxon>
    </lineage>
</organism>
<proteinExistence type="inferred from homology"/>
<evidence type="ECO:0000256" key="8">
    <source>
        <dbReference type="ARBA" id="ARBA00022967"/>
    </source>
</evidence>
<comment type="catalytic activity">
    <reaction evidence="13">
        <text>4 Na(+)(in) + ATP + H2O = 4 Na(+)(out) + ADP + phosphate + H(+)</text>
        <dbReference type="Rhea" id="RHEA:58156"/>
        <dbReference type="ChEBI" id="CHEBI:15377"/>
        <dbReference type="ChEBI" id="CHEBI:15378"/>
        <dbReference type="ChEBI" id="CHEBI:29101"/>
        <dbReference type="ChEBI" id="CHEBI:30616"/>
        <dbReference type="ChEBI" id="CHEBI:43474"/>
        <dbReference type="ChEBI" id="CHEBI:456216"/>
        <dbReference type="EC" id="7.2.2.1"/>
    </reaction>
</comment>
<dbReference type="AlphaFoldDB" id="A0A432LCX0"/>
<evidence type="ECO:0000256" key="11">
    <source>
        <dbReference type="ARBA" id="ARBA00023196"/>
    </source>
</evidence>
<dbReference type="InterPro" id="IPR000194">
    <property type="entry name" value="ATPase_F1/V1/A1_a/bsu_nucl-bd"/>
</dbReference>
<dbReference type="CDD" id="cd18115">
    <property type="entry name" value="ATP-synt_F1_beta_N"/>
    <property type="match status" value="1"/>
</dbReference>
<protein>
    <recommendedName>
        <fullName evidence="15">ATP synthase subunit beta</fullName>
        <ecNumber evidence="15">7.1.2.2</ecNumber>
    </recommendedName>
    <alternativeName>
        <fullName evidence="15">ATP synthase F1 sector subunit beta</fullName>
    </alternativeName>
    <alternativeName>
        <fullName evidence="15">F-ATPase subunit beta</fullName>
    </alternativeName>
</protein>
<evidence type="ECO:0000256" key="14">
    <source>
        <dbReference type="ARBA" id="ARBA00059242"/>
    </source>
</evidence>
<comment type="similarity">
    <text evidence="2 15">Belongs to the ATPase alpha/beta chains family.</text>
</comment>
<dbReference type="NCBIfam" id="TIGR01039">
    <property type="entry name" value="atpD"/>
    <property type="match status" value="1"/>
</dbReference>
<dbReference type="Pfam" id="PF22919">
    <property type="entry name" value="ATP-synt_VA_C"/>
    <property type="match status" value="1"/>
</dbReference>
<name>A0A432LCX0_9BACI</name>
<dbReference type="InterPro" id="IPR050053">
    <property type="entry name" value="ATPase_alpha/beta_chains"/>
</dbReference>
<dbReference type="GO" id="GO:0046933">
    <property type="term" value="F:proton-transporting ATP synthase activity, rotational mechanism"/>
    <property type="evidence" value="ECO:0007669"/>
    <property type="project" value="UniProtKB-UniRule"/>
</dbReference>
<dbReference type="InterPro" id="IPR003593">
    <property type="entry name" value="AAA+_ATPase"/>
</dbReference>
<dbReference type="EC" id="7.1.2.2" evidence="15"/>
<keyword evidence="17" id="KW-0378">Hydrolase</keyword>
<feature type="binding site" evidence="15">
    <location>
        <begin position="156"/>
        <end position="163"/>
    </location>
    <ligand>
        <name>ATP</name>
        <dbReference type="ChEBI" id="CHEBI:30616"/>
    </ligand>
</feature>
<keyword evidence="5 15" id="KW-0547">Nucleotide-binding</keyword>
<dbReference type="FunFam" id="3.40.50.300:FF:000004">
    <property type="entry name" value="ATP synthase subunit beta"/>
    <property type="match status" value="1"/>
</dbReference>
<keyword evidence="4 15" id="KW-1003">Cell membrane</keyword>
<feature type="domain" description="AAA+ ATPase" evidence="16">
    <location>
        <begin position="148"/>
        <end position="333"/>
    </location>
</feature>
<reference evidence="17 18" key="1">
    <citation type="submission" date="2018-12" db="EMBL/GenBank/DDBJ databases">
        <title>Lysinibacillus antri sp. nov., isolated from a cave soil.</title>
        <authorList>
            <person name="Narsing Rao M.P."/>
            <person name="Zhang H."/>
            <person name="Dong Z.-Y."/>
            <person name="Niu X.-K."/>
            <person name="Zhang K."/>
            <person name="Fang B.-Z."/>
            <person name="Kang Y.-Q."/>
            <person name="Xiao M."/>
            <person name="Li W.-J."/>
        </authorList>
    </citation>
    <scope>NUCLEOTIDE SEQUENCE [LARGE SCALE GENOMIC DNA]</scope>
    <source>
        <strain evidence="17 18">SYSU K30002</strain>
    </source>
</reference>
<evidence type="ECO:0000256" key="15">
    <source>
        <dbReference type="HAMAP-Rule" id="MF_01347"/>
    </source>
</evidence>
<dbReference type="SUPFAM" id="SSF47917">
    <property type="entry name" value="C-terminal domain of alpha and beta subunits of F1 ATP synthase"/>
    <property type="match status" value="1"/>
</dbReference>
<dbReference type="CDD" id="cd01133">
    <property type="entry name" value="F1-ATPase_beta_CD"/>
    <property type="match status" value="1"/>
</dbReference>
<dbReference type="Pfam" id="PF00006">
    <property type="entry name" value="ATP-synt_ab"/>
    <property type="match status" value="1"/>
</dbReference>
<dbReference type="GO" id="GO:0005886">
    <property type="term" value="C:plasma membrane"/>
    <property type="evidence" value="ECO:0007669"/>
    <property type="project" value="UniProtKB-SubCell"/>
</dbReference>